<dbReference type="InterPro" id="IPR027396">
    <property type="entry name" value="DsrEFH-like"/>
</dbReference>
<proteinExistence type="predicted"/>
<evidence type="ECO:0008006" key="3">
    <source>
        <dbReference type="Google" id="ProtNLM"/>
    </source>
</evidence>
<dbReference type="SUPFAM" id="SSF75169">
    <property type="entry name" value="DsrEFH-like"/>
    <property type="match status" value="1"/>
</dbReference>
<organism evidence="1 2">
    <name type="scientific">Bacterioplanes sanyensis</name>
    <dbReference type="NCBI Taxonomy" id="1249553"/>
    <lineage>
        <taxon>Bacteria</taxon>
        <taxon>Pseudomonadati</taxon>
        <taxon>Pseudomonadota</taxon>
        <taxon>Gammaproteobacteria</taxon>
        <taxon>Oceanospirillales</taxon>
        <taxon>Oceanospirillaceae</taxon>
        <taxon>Bacterioplanes</taxon>
    </lineage>
</organism>
<dbReference type="RefSeq" id="WP_094060955.1">
    <property type="nucleotide sequence ID" value="NZ_CP022530.1"/>
</dbReference>
<evidence type="ECO:0000313" key="1">
    <source>
        <dbReference type="EMBL" id="ASP39781.1"/>
    </source>
</evidence>
<dbReference type="KEGG" id="bsan:CHH28_14350"/>
<sequence length="84" mass="9655">MTLHLLFSSRADVHQRMLDSFTDGDAIVLLEQGLLAQRSQQLHYLARRDDGQQQGLLSLPLTWLNDAEWLTLTLTATRTLSWFD</sequence>
<dbReference type="EMBL" id="CP022530">
    <property type="protein sequence ID" value="ASP39781.1"/>
    <property type="molecule type" value="Genomic_DNA"/>
</dbReference>
<protein>
    <recommendedName>
        <fullName evidence="3">Sulfurtransferase complex subunit TusB</fullName>
    </recommendedName>
</protein>
<accession>A0A222FN31</accession>
<reference evidence="1 2" key="1">
    <citation type="submission" date="2017-07" db="EMBL/GenBank/DDBJ databases">
        <title>Annotated genome sequence of Bacterioplanes sanyensis isolated from Red Sea.</title>
        <authorList>
            <person name="Rehman Z.U."/>
        </authorList>
    </citation>
    <scope>NUCLEOTIDE SEQUENCE [LARGE SCALE GENOMIC DNA]</scope>
    <source>
        <strain evidence="1 2">NV9</strain>
    </source>
</reference>
<dbReference type="Proteomes" id="UP000202440">
    <property type="component" value="Chromosome"/>
</dbReference>
<name>A0A222FN31_9GAMM</name>
<keyword evidence="2" id="KW-1185">Reference proteome</keyword>
<evidence type="ECO:0000313" key="2">
    <source>
        <dbReference type="Proteomes" id="UP000202440"/>
    </source>
</evidence>
<dbReference type="AlphaFoldDB" id="A0A222FN31"/>
<gene>
    <name evidence="1" type="ORF">CHH28_14350</name>
</gene>